<dbReference type="Proteomes" id="UP000017836">
    <property type="component" value="Unassembled WGS sequence"/>
</dbReference>
<evidence type="ECO:0000313" key="2">
    <source>
        <dbReference type="Proteomes" id="UP000017836"/>
    </source>
</evidence>
<dbReference type="AlphaFoldDB" id="W1P3W5"/>
<accession>W1P3W5</accession>
<dbReference type="InterPro" id="IPR029063">
    <property type="entry name" value="SAM-dependent_MTases_sf"/>
</dbReference>
<organism evidence="1 2">
    <name type="scientific">Amborella trichopoda</name>
    <dbReference type="NCBI Taxonomy" id="13333"/>
    <lineage>
        <taxon>Eukaryota</taxon>
        <taxon>Viridiplantae</taxon>
        <taxon>Streptophyta</taxon>
        <taxon>Embryophyta</taxon>
        <taxon>Tracheophyta</taxon>
        <taxon>Spermatophyta</taxon>
        <taxon>Magnoliopsida</taxon>
        <taxon>Amborellales</taxon>
        <taxon>Amborellaceae</taxon>
        <taxon>Amborella</taxon>
    </lineage>
</organism>
<name>W1P3W5_AMBTC</name>
<gene>
    <name evidence="1" type="ORF">AMTR_s00211p00024570</name>
</gene>
<dbReference type="HOGENOM" id="CLU_025910_1_0_1"/>
<evidence type="ECO:0000313" key="1">
    <source>
        <dbReference type="EMBL" id="ERN02329.1"/>
    </source>
</evidence>
<dbReference type="EMBL" id="KI394641">
    <property type="protein sequence ID" value="ERN02329.1"/>
    <property type="molecule type" value="Genomic_DNA"/>
</dbReference>
<dbReference type="OMA" id="NVTIMSA"/>
<dbReference type="eggNOG" id="ENOG502QSWM">
    <property type="taxonomic scope" value="Eukaryota"/>
</dbReference>
<dbReference type="InterPro" id="IPR053223">
    <property type="entry name" value="Prob_Methyltransferase"/>
</dbReference>
<evidence type="ECO:0008006" key="3">
    <source>
        <dbReference type="Google" id="ProtNLM"/>
    </source>
</evidence>
<sequence length="136" mass="15713">MAEKDVTVLTSSLNLGAPFCEFMAARGLFPLYLVPGQRLPFFDYTFDLIHVVREIAQGRSNSMEKVEFVLFDIDRVLRPGGFIWLEKLVLKEEMQKKYVGLIEKFGYKKVKWVVGAKGPQQVYYLSAVLQKPVRYK</sequence>
<proteinExistence type="predicted"/>
<reference evidence="2" key="1">
    <citation type="journal article" date="2013" name="Science">
        <title>The Amborella genome and the evolution of flowering plants.</title>
        <authorList>
            <consortium name="Amborella Genome Project"/>
        </authorList>
    </citation>
    <scope>NUCLEOTIDE SEQUENCE [LARGE SCALE GENOMIC DNA]</scope>
</reference>
<dbReference type="SUPFAM" id="SSF53335">
    <property type="entry name" value="S-adenosyl-L-methionine-dependent methyltransferases"/>
    <property type="match status" value="1"/>
</dbReference>
<dbReference type="PANTHER" id="PTHR44067">
    <property type="entry name" value="S-ADENOSYL-L-METHIONINE-DEPENDENT METHYLTRANSFERASE SUPERFAMILY PROTEIN-RELATED"/>
    <property type="match status" value="1"/>
</dbReference>
<dbReference type="PANTHER" id="PTHR44067:SF3">
    <property type="entry name" value="OS06G0138600 PROTEIN"/>
    <property type="match status" value="1"/>
</dbReference>
<dbReference type="Gramene" id="ERN02329">
    <property type="protein sequence ID" value="ERN02329"/>
    <property type="gene ID" value="AMTR_s00211p00024570"/>
</dbReference>
<protein>
    <recommendedName>
        <fullName evidence="3">Methyltransferase type 11 domain-containing protein</fullName>
    </recommendedName>
</protein>
<keyword evidence="2" id="KW-1185">Reference proteome</keyword>